<reference evidence="2" key="1">
    <citation type="submission" date="2022-10" db="EMBL/GenBank/DDBJ databases">
        <title>Genome assembly of Pristionchus species.</title>
        <authorList>
            <person name="Yoshida K."/>
            <person name="Sommer R.J."/>
        </authorList>
    </citation>
    <scope>NUCLEOTIDE SEQUENCE [LARGE SCALE GENOMIC DNA]</scope>
    <source>
        <strain evidence="2">RS5460</strain>
    </source>
</reference>
<dbReference type="EMBL" id="BTRK01000005">
    <property type="protein sequence ID" value="GMR54807.1"/>
    <property type="molecule type" value="Genomic_DNA"/>
</dbReference>
<dbReference type="AlphaFoldDB" id="A0AAN5I6X5"/>
<protein>
    <submittedName>
        <fullName evidence="1">Uncharacterized protein</fullName>
    </submittedName>
</protein>
<dbReference type="Proteomes" id="UP001328107">
    <property type="component" value="Unassembled WGS sequence"/>
</dbReference>
<name>A0AAN5I6X5_9BILA</name>
<comment type="caution">
    <text evidence="1">The sequence shown here is derived from an EMBL/GenBank/DDBJ whole genome shotgun (WGS) entry which is preliminary data.</text>
</comment>
<evidence type="ECO:0000313" key="1">
    <source>
        <dbReference type="EMBL" id="GMR54807.1"/>
    </source>
</evidence>
<organism evidence="1 2">
    <name type="scientific">Pristionchus mayeri</name>
    <dbReference type="NCBI Taxonomy" id="1317129"/>
    <lineage>
        <taxon>Eukaryota</taxon>
        <taxon>Metazoa</taxon>
        <taxon>Ecdysozoa</taxon>
        <taxon>Nematoda</taxon>
        <taxon>Chromadorea</taxon>
        <taxon>Rhabditida</taxon>
        <taxon>Rhabditina</taxon>
        <taxon>Diplogasteromorpha</taxon>
        <taxon>Diplogasteroidea</taxon>
        <taxon>Neodiplogasteridae</taxon>
        <taxon>Pristionchus</taxon>
    </lineage>
</organism>
<keyword evidence="2" id="KW-1185">Reference proteome</keyword>
<evidence type="ECO:0000313" key="2">
    <source>
        <dbReference type="Proteomes" id="UP001328107"/>
    </source>
</evidence>
<sequence length="110" mass="13299">DKNRVKEIESSLDKKNEVKKRYNRNLVCEYVLVERMKEKEFFCCDICPMVLFNYKQALIHFTSRDHCKKETDAVRISGVDCVRRVLDLFTDLPKKCFEAEETTERDRWKR</sequence>
<gene>
    <name evidence="1" type="ORF">PMAYCL1PPCAC_25002</name>
</gene>
<accession>A0AAN5I6X5</accession>
<feature type="non-terminal residue" evidence="1">
    <location>
        <position position="1"/>
    </location>
</feature>
<proteinExistence type="predicted"/>